<name>A0A5J4L4R8_9ZZZZ</name>
<protein>
    <recommendedName>
        <fullName evidence="2">Thioredoxin-like fold domain-containing protein</fullName>
    </recommendedName>
</protein>
<evidence type="ECO:0008006" key="2">
    <source>
        <dbReference type="Google" id="ProtNLM"/>
    </source>
</evidence>
<sequence>MKIDCYMSLRCGSEDALRENISKALELEDMSADVNFYRITDEEAKNLGLRGSPSVLINGKDIQPVDITGFS</sequence>
<comment type="caution">
    <text evidence="1">The sequence shown here is derived from an EMBL/GenBank/DDBJ whole genome shotgun (WGS) entry which is preliminary data.</text>
</comment>
<organism evidence="1">
    <name type="scientific">hot springs metagenome</name>
    <dbReference type="NCBI Taxonomy" id="433727"/>
    <lineage>
        <taxon>unclassified sequences</taxon>
        <taxon>metagenomes</taxon>
        <taxon>ecological metagenomes</taxon>
    </lineage>
</organism>
<dbReference type="EMBL" id="BLAB01000001">
    <property type="protein sequence ID" value="GER93821.1"/>
    <property type="molecule type" value="Genomic_DNA"/>
</dbReference>
<accession>A0A5J4L4R8</accession>
<dbReference type="AlphaFoldDB" id="A0A5J4L4R8"/>
<evidence type="ECO:0000313" key="1">
    <source>
        <dbReference type="EMBL" id="GER93821.1"/>
    </source>
</evidence>
<proteinExistence type="predicted"/>
<gene>
    <name evidence="1" type="ORF">A45J_1577</name>
</gene>
<reference evidence="1" key="1">
    <citation type="submission" date="2019-10" db="EMBL/GenBank/DDBJ databases">
        <title>Metagenomic sequencing of thiosulfate-disproportionating enrichment culture.</title>
        <authorList>
            <person name="Umezawa K."/>
            <person name="Kojima H."/>
            <person name="Fukui M."/>
        </authorList>
    </citation>
    <scope>NUCLEOTIDE SEQUENCE</scope>
    <source>
        <strain evidence="1">45J</strain>
    </source>
</reference>